<dbReference type="InterPro" id="IPR011006">
    <property type="entry name" value="CheY-like_superfamily"/>
</dbReference>
<evidence type="ECO:0000256" key="1">
    <source>
        <dbReference type="PROSITE-ProRule" id="PRU00169"/>
    </source>
</evidence>
<dbReference type="OrthoDB" id="5697380at2"/>
<dbReference type="AlphaFoldDB" id="A0A0W1AMN0"/>
<keyword evidence="4" id="KW-1185">Reference proteome</keyword>
<dbReference type="RefSeq" id="WP_058479437.1">
    <property type="nucleotide sequence ID" value="NZ_CAAAIQ010000009.1"/>
</dbReference>
<dbReference type="Gene3D" id="3.40.50.2300">
    <property type="match status" value="1"/>
</dbReference>
<dbReference type="EMBL" id="LNZB01000010">
    <property type="protein sequence ID" value="KTD82566.1"/>
    <property type="molecule type" value="Genomic_DNA"/>
</dbReference>
<proteinExistence type="predicted"/>
<organism evidence="3 4">
    <name type="scientific">Legionella waltersii</name>
    <dbReference type="NCBI Taxonomy" id="66969"/>
    <lineage>
        <taxon>Bacteria</taxon>
        <taxon>Pseudomonadati</taxon>
        <taxon>Pseudomonadota</taxon>
        <taxon>Gammaproteobacteria</taxon>
        <taxon>Legionellales</taxon>
        <taxon>Legionellaceae</taxon>
        <taxon>Legionella</taxon>
    </lineage>
</organism>
<dbReference type="Proteomes" id="UP000054729">
    <property type="component" value="Unassembled WGS sequence"/>
</dbReference>
<feature type="modified residue" description="4-aspartylphosphate" evidence="1">
    <location>
        <position position="107"/>
    </location>
</feature>
<dbReference type="InterPro" id="IPR001789">
    <property type="entry name" value="Sig_transdc_resp-reg_receiver"/>
</dbReference>
<sequence>MTILDSRPTCFHHPIKVIFLDDSRSFLDALDLEFGAQLNMLTLTNPDTAIQTIDNHSQNITKSVFKMMNDVDTDTTTDRVIGFEVGNMLSIIYDKTRFDHVAILVVDYEMPNINGIEFCQKLKERKIFRIMLTAEADKDTAIKAFNNGLIDKFILKTNAELYSEITLAVQELTQRYFKELSGGIISEHASSIGDLLDNKSYLQLFAEVVSKVQPVEYYLVDTSGSFVFLDKDANPTWLIVKHNNELDEQLELLQGYEVPEQIIESVAKKEKLLFLLSEKEYKKSIGEWVKQMFDSKKLDNNYYYSIVSGQLTDSIDWGRVVSYSAYMDEKNSRA</sequence>
<evidence type="ECO:0000313" key="3">
    <source>
        <dbReference type="EMBL" id="KTD82566.1"/>
    </source>
</evidence>
<name>A0A0W1AMN0_9GAMM</name>
<dbReference type="PROSITE" id="PS50110">
    <property type="entry name" value="RESPONSE_REGULATORY"/>
    <property type="match status" value="1"/>
</dbReference>
<dbReference type="STRING" id="66969.Lwal_0604"/>
<protein>
    <submittedName>
        <fullName evidence="3">Two component response regulator</fullName>
    </submittedName>
</protein>
<evidence type="ECO:0000259" key="2">
    <source>
        <dbReference type="PROSITE" id="PS50110"/>
    </source>
</evidence>
<dbReference type="GO" id="GO:0000160">
    <property type="term" value="P:phosphorelay signal transduction system"/>
    <property type="evidence" value="ECO:0007669"/>
    <property type="project" value="InterPro"/>
</dbReference>
<accession>A0A0W1AMN0</accession>
<dbReference type="SUPFAM" id="SSF52172">
    <property type="entry name" value="CheY-like"/>
    <property type="match status" value="1"/>
</dbReference>
<reference evidence="3 4" key="1">
    <citation type="submission" date="2015-11" db="EMBL/GenBank/DDBJ databases">
        <title>Genomic analysis of 38 Legionella species identifies large and diverse effector repertoires.</title>
        <authorList>
            <person name="Burstein D."/>
            <person name="Amaro F."/>
            <person name="Zusman T."/>
            <person name="Lifshitz Z."/>
            <person name="Cohen O."/>
            <person name="Gilbert J.A."/>
            <person name="Pupko T."/>
            <person name="Shuman H.A."/>
            <person name="Segal G."/>
        </authorList>
    </citation>
    <scope>NUCLEOTIDE SEQUENCE [LARGE SCALE GENOMIC DNA]</scope>
    <source>
        <strain evidence="3 4">ATCC 51914</strain>
    </source>
</reference>
<evidence type="ECO:0000313" key="4">
    <source>
        <dbReference type="Proteomes" id="UP000054729"/>
    </source>
</evidence>
<dbReference type="Pfam" id="PF00072">
    <property type="entry name" value="Response_reg"/>
    <property type="match status" value="1"/>
</dbReference>
<feature type="domain" description="Response regulatory" evidence="2">
    <location>
        <begin position="16"/>
        <end position="170"/>
    </location>
</feature>
<keyword evidence="1" id="KW-0597">Phosphoprotein</keyword>
<gene>
    <name evidence="3" type="ORF">Lwal_0604</name>
</gene>
<comment type="caution">
    <text evidence="3">The sequence shown here is derived from an EMBL/GenBank/DDBJ whole genome shotgun (WGS) entry which is preliminary data.</text>
</comment>
<dbReference type="PATRIC" id="fig|66969.6.peg.650"/>